<feature type="region of interest" description="Disordered" evidence="1">
    <location>
        <begin position="174"/>
        <end position="208"/>
    </location>
</feature>
<feature type="compositionally biased region" description="Low complexity" evidence="1">
    <location>
        <begin position="198"/>
        <end position="207"/>
    </location>
</feature>
<evidence type="ECO:0000313" key="3">
    <source>
        <dbReference type="Proteomes" id="UP000750711"/>
    </source>
</evidence>
<dbReference type="AlphaFoldDB" id="A0A9P8L6R8"/>
<name>A0A9P8L6R8_9PEZI</name>
<evidence type="ECO:0000256" key="1">
    <source>
        <dbReference type="SAM" id="MobiDB-lite"/>
    </source>
</evidence>
<reference evidence="2" key="1">
    <citation type="submission" date="2021-03" db="EMBL/GenBank/DDBJ databases">
        <title>Comparative genomics and phylogenomic investigation of the class Geoglossomycetes provide insights into ecological specialization and systematics.</title>
        <authorList>
            <person name="Melie T."/>
            <person name="Pirro S."/>
            <person name="Miller A.N."/>
            <person name="Quandt A."/>
        </authorList>
    </citation>
    <scope>NUCLEOTIDE SEQUENCE</scope>
    <source>
        <strain evidence="2">CAQ_001_2017</strain>
    </source>
</reference>
<evidence type="ECO:0000313" key="2">
    <source>
        <dbReference type="EMBL" id="KAH0551014.1"/>
    </source>
</evidence>
<comment type="caution">
    <text evidence="2">The sequence shown here is derived from an EMBL/GenBank/DDBJ whole genome shotgun (WGS) entry which is preliminary data.</text>
</comment>
<gene>
    <name evidence="2" type="ORF">GP486_007627</name>
</gene>
<dbReference type="EMBL" id="JAGHQM010002268">
    <property type="protein sequence ID" value="KAH0551014.1"/>
    <property type="molecule type" value="Genomic_DNA"/>
</dbReference>
<sequence>MVPHSSQHDQQSEEPKTIRRPCSCEHTRDNIATGISEAAGSMAHYGTGGIGVTSTSVQHPVNTSSNNGIGPLALATTNVVACGPSAITTIFVTETVVAAMASGLLSPASSLQAISQIAHTGQFTSSSSSKPSSPALPPSGFEGVAVAGLQTDTSSTVTIFETLTVIPLPVPSEASYQGPQQGPNNISPKLSSSGDAEATSTLAASTSDPQAIGGAYSSSVPIVPPPPIKFASGSSVIIPVLAGTYLHGASSNRPSTQYIKPNFRAALRLHLNLTVNVNGTLPTNYGISPDTGVNAMDKSRLANLTGPPHLSRDGGKGGYLNGQHLFVFRDTRSYSSTGEFLGLVSSSVATDSHMNGLSGKPLELEDGIGEWSDNAGRLRGFVPLTTSEQAYNTLMQGKGRRYAVWPESSIIPFNKTHALMYAPIIHDSGNTKTQNGTFTYTGNTLLAVTAGGEGGPRAERIVEKLFGQKDVEWGVIGGLRSYGPSGIGGNDGKVYVFGRAKGGLLVGRVDAGQVAHRSSVNKPSPPFPFYRFPPSVPTRQTI</sequence>
<feature type="region of interest" description="Disordered" evidence="1">
    <location>
        <begin position="1"/>
        <end position="24"/>
    </location>
</feature>
<dbReference type="Proteomes" id="UP000750711">
    <property type="component" value="Unassembled WGS sequence"/>
</dbReference>
<protein>
    <submittedName>
        <fullName evidence="2">Uncharacterized protein</fullName>
    </submittedName>
</protein>
<proteinExistence type="predicted"/>
<keyword evidence="3" id="KW-1185">Reference proteome</keyword>
<organism evidence="2 3">
    <name type="scientific">Trichoglossum hirsutum</name>
    <dbReference type="NCBI Taxonomy" id="265104"/>
    <lineage>
        <taxon>Eukaryota</taxon>
        <taxon>Fungi</taxon>
        <taxon>Dikarya</taxon>
        <taxon>Ascomycota</taxon>
        <taxon>Pezizomycotina</taxon>
        <taxon>Geoglossomycetes</taxon>
        <taxon>Geoglossales</taxon>
        <taxon>Geoglossaceae</taxon>
        <taxon>Trichoglossum</taxon>
    </lineage>
</organism>
<feature type="compositionally biased region" description="Polar residues" evidence="1">
    <location>
        <begin position="174"/>
        <end position="194"/>
    </location>
</feature>
<accession>A0A9P8L6R8</accession>